<dbReference type="SUPFAM" id="SSF82708">
    <property type="entry name" value="R3H domain"/>
    <property type="match status" value="1"/>
</dbReference>
<dbReference type="KEGG" id="lgi:LOTGIDRAFT_111078"/>
<keyword evidence="1" id="KW-0597">Phosphoprotein</keyword>
<dbReference type="Gene3D" id="3.30.1370.50">
    <property type="entry name" value="R3H-like domain"/>
    <property type="match status" value="1"/>
</dbReference>
<dbReference type="PROSITE" id="PS51061">
    <property type="entry name" value="R3H"/>
    <property type="match status" value="1"/>
</dbReference>
<feature type="domain" description="R3H" evidence="2">
    <location>
        <begin position="22"/>
        <end position="85"/>
    </location>
</feature>
<dbReference type="Proteomes" id="UP000030746">
    <property type="component" value="Unassembled WGS sequence"/>
</dbReference>
<feature type="non-terminal residue" evidence="3">
    <location>
        <position position="1"/>
    </location>
</feature>
<reference evidence="3 4" key="1">
    <citation type="journal article" date="2013" name="Nature">
        <title>Insights into bilaterian evolution from three spiralian genomes.</title>
        <authorList>
            <person name="Simakov O."/>
            <person name="Marletaz F."/>
            <person name="Cho S.J."/>
            <person name="Edsinger-Gonzales E."/>
            <person name="Havlak P."/>
            <person name="Hellsten U."/>
            <person name="Kuo D.H."/>
            <person name="Larsson T."/>
            <person name="Lv J."/>
            <person name="Arendt D."/>
            <person name="Savage R."/>
            <person name="Osoegawa K."/>
            <person name="de Jong P."/>
            <person name="Grimwood J."/>
            <person name="Chapman J.A."/>
            <person name="Shapiro H."/>
            <person name="Aerts A."/>
            <person name="Otillar R.P."/>
            <person name="Terry A.Y."/>
            <person name="Boore J.L."/>
            <person name="Grigoriev I.V."/>
            <person name="Lindberg D.R."/>
            <person name="Seaver E.C."/>
            <person name="Weisblat D.A."/>
            <person name="Putnam N.H."/>
            <person name="Rokhsar D.S."/>
        </authorList>
    </citation>
    <scope>NUCLEOTIDE SEQUENCE [LARGE SCALE GENOMIC DNA]</scope>
</reference>
<gene>
    <name evidence="3" type="ORF">LOTGIDRAFT_111078</name>
</gene>
<evidence type="ECO:0000313" key="3">
    <source>
        <dbReference type="EMBL" id="ESP02759.1"/>
    </source>
</evidence>
<dbReference type="Pfam" id="PF01424">
    <property type="entry name" value="R3H"/>
    <property type="match status" value="1"/>
</dbReference>
<keyword evidence="4" id="KW-1185">Reference proteome</keyword>
<dbReference type="AlphaFoldDB" id="V4AFE8"/>
<evidence type="ECO:0000259" key="2">
    <source>
        <dbReference type="PROSITE" id="PS51061"/>
    </source>
</evidence>
<dbReference type="GeneID" id="20230676"/>
<dbReference type="RefSeq" id="XP_009046229.1">
    <property type="nucleotide sequence ID" value="XM_009047981.1"/>
</dbReference>
<dbReference type="PANTHER" id="PTHR15672:SF8">
    <property type="entry name" value="PROTEIN ENCORE"/>
    <property type="match status" value="1"/>
</dbReference>
<dbReference type="SMART" id="SM00393">
    <property type="entry name" value="R3H"/>
    <property type="match status" value="1"/>
</dbReference>
<dbReference type="HOGENOM" id="CLU_2489726_0_0_1"/>
<dbReference type="InterPro" id="IPR001374">
    <property type="entry name" value="R3H_dom"/>
</dbReference>
<protein>
    <recommendedName>
        <fullName evidence="2">R3H domain-containing protein</fullName>
    </recommendedName>
</protein>
<dbReference type="OMA" id="FINNDQM"/>
<accession>V4AFE8</accession>
<proteinExistence type="predicted"/>
<name>V4AFE8_LOTGI</name>
<dbReference type="OrthoDB" id="278430at2759"/>
<dbReference type="PANTHER" id="PTHR15672">
    <property type="entry name" value="CAMP-REGULATED PHOSPHOPROTEIN 21 RELATED R3H DOMAIN CONTAINING PROTEIN"/>
    <property type="match status" value="1"/>
</dbReference>
<dbReference type="CDD" id="cd02642">
    <property type="entry name" value="R3H_encore_like"/>
    <property type="match status" value="1"/>
</dbReference>
<dbReference type="CTD" id="20230676"/>
<dbReference type="InterPro" id="IPR051937">
    <property type="entry name" value="R3H_domain_containing"/>
</dbReference>
<evidence type="ECO:0000313" key="4">
    <source>
        <dbReference type="Proteomes" id="UP000030746"/>
    </source>
</evidence>
<dbReference type="InterPro" id="IPR036867">
    <property type="entry name" value="R3H_dom_sf"/>
</dbReference>
<dbReference type="GO" id="GO:0003676">
    <property type="term" value="F:nucleic acid binding"/>
    <property type="evidence" value="ECO:0007669"/>
    <property type="project" value="UniProtKB-UniRule"/>
</dbReference>
<dbReference type="EMBL" id="KB200129">
    <property type="protein sequence ID" value="ESP02759.1"/>
    <property type="molecule type" value="Genomic_DNA"/>
</dbReference>
<evidence type="ECO:0000256" key="1">
    <source>
        <dbReference type="ARBA" id="ARBA00022553"/>
    </source>
</evidence>
<sequence>DSTGIDLVEFIRKTLNKSVKDKKMLLQLEKDFKKFIREPNHQYLQLPEMSSYDRMVVHRIAAFFGLDHNVDQRGKSVIVSKTKKTRV</sequence>
<organism evidence="3 4">
    <name type="scientific">Lottia gigantea</name>
    <name type="common">Giant owl limpet</name>
    <dbReference type="NCBI Taxonomy" id="225164"/>
    <lineage>
        <taxon>Eukaryota</taxon>
        <taxon>Metazoa</taxon>
        <taxon>Spiralia</taxon>
        <taxon>Lophotrochozoa</taxon>
        <taxon>Mollusca</taxon>
        <taxon>Gastropoda</taxon>
        <taxon>Patellogastropoda</taxon>
        <taxon>Lottioidea</taxon>
        <taxon>Lottiidae</taxon>
        <taxon>Lottia</taxon>
    </lineage>
</organism>